<evidence type="ECO:0000313" key="1">
    <source>
        <dbReference type="EMBL" id="NKX43171.1"/>
    </source>
</evidence>
<comment type="caution">
    <text evidence="1">The sequence shown here is derived from an EMBL/GenBank/DDBJ whole genome shotgun (WGS) entry which is preliminary data.</text>
</comment>
<dbReference type="RefSeq" id="WP_168621561.1">
    <property type="nucleotide sequence ID" value="NZ_JAAZQQ010000001.1"/>
</dbReference>
<accession>A0A7X6GVK2</accession>
<dbReference type="Proteomes" id="UP000526408">
    <property type="component" value="Unassembled WGS sequence"/>
</dbReference>
<dbReference type="EMBL" id="JAAZQQ010000001">
    <property type="protein sequence ID" value="NKX43171.1"/>
    <property type="molecule type" value="Genomic_DNA"/>
</dbReference>
<protein>
    <submittedName>
        <fullName evidence="1">Uncharacterized protein</fullName>
    </submittedName>
</protein>
<keyword evidence="2" id="KW-1185">Reference proteome</keyword>
<dbReference type="AlphaFoldDB" id="A0A7X6GVK2"/>
<evidence type="ECO:0000313" key="2">
    <source>
        <dbReference type="Proteomes" id="UP000526408"/>
    </source>
</evidence>
<sequence>MSAVDPDLVGVWIVAGEPRTYEVEADGGYHVADPESPVAYEQGGAVMIWEGEAHDRLAGAGATPEGDWRGRDTGALWSFAADGTYTVTLDGATDTGIWAAGQDGATLWTRERVATLATNGAQVTYTLREGGTATYGYTVGGGIWTLHDPVSWVELARFVDPATL</sequence>
<organism evidence="1 2">
    <name type="scientific">Roseicyclus persicicus</name>
    <dbReference type="NCBI Taxonomy" id="2650661"/>
    <lineage>
        <taxon>Bacteria</taxon>
        <taxon>Pseudomonadati</taxon>
        <taxon>Pseudomonadota</taxon>
        <taxon>Alphaproteobacteria</taxon>
        <taxon>Rhodobacterales</taxon>
        <taxon>Roseobacteraceae</taxon>
        <taxon>Roseicyclus</taxon>
    </lineage>
</organism>
<proteinExistence type="predicted"/>
<gene>
    <name evidence="1" type="ORF">HCU73_01090</name>
</gene>
<reference evidence="1 2" key="1">
    <citation type="submission" date="2020-04" db="EMBL/GenBank/DDBJ databases">
        <authorList>
            <person name="Yoon J."/>
        </authorList>
    </citation>
    <scope>NUCLEOTIDE SEQUENCE [LARGE SCALE GENOMIC DNA]</scope>
    <source>
        <strain evidence="1 2">KMU-115</strain>
    </source>
</reference>
<name>A0A7X6GVK2_9RHOB</name>